<protein>
    <recommendedName>
        <fullName evidence="3">DUF7847 domain-containing protein</fullName>
    </recommendedName>
</protein>
<feature type="compositionally biased region" description="Low complexity" evidence="1">
    <location>
        <begin position="33"/>
        <end position="52"/>
    </location>
</feature>
<name>A0ABM7UFD5_9ACTO</name>
<evidence type="ECO:0000256" key="2">
    <source>
        <dbReference type="SAM" id="Phobius"/>
    </source>
</evidence>
<keyword evidence="2" id="KW-0472">Membrane</keyword>
<keyword evidence="2" id="KW-1133">Transmembrane helix</keyword>
<evidence type="ECO:0000256" key="1">
    <source>
        <dbReference type="SAM" id="MobiDB-lite"/>
    </source>
</evidence>
<feature type="transmembrane region" description="Helical" evidence="2">
    <location>
        <begin position="192"/>
        <end position="219"/>
    </location>
</feature>
<feature type="transmembrane region" description="Helical" evidence="2">
    <location>
        <begin position="138"/>
        <end position="160"/>
    </location>
</feature>
<reference evidence="4 5" key="1">
    <citation type="submission" date="2021-08" db="EMBL/GenBank/DDBJ databases">
        <title>Whole genome sequence of novel Actinomyces species strain MAS-1.</title>
        <authorList>
            <person name="Saito M."/>
            <person name="Kuwahara N."/>
            <person name="Takizawa T."/>
            <person name="Gotouda H."/>
            <person name="Ochiai T."/>
        </authorList>
    </citation>
    <scope>NUCLEOTIDE SEQUENCE [LARGE SCALE GENOMIC DNA]</scope>
    <source>
        <strain evidence="4 5">MAS-1</strain>
    </source>
</reference>
<accession>A0ABM7UFD5</accession>
<proteinExistence type="predicted"/>
<feature type="transmembrane region" description="Helical" evidence="2">
    <location>
        <begin position="337"/>
        <end position="358"/>
    </location>
</feature>
<dbReference type="Proteomes" id="UP000824496">
    <property type="component" value="Chromosome"/>
</dbReference>
<evidence type="ECO:0000259" key="3">
    <source>
        <dbReference type="Pfam" id="PF25231"/>
    </source>
</evidence>
<dbReference type="InterPro" id="IPR057169">
    <property type="entry name" value="DUF7847"/>
</dbReference>
<feature type="region of interest" description="Disordered" evidence="1">
    <location>
        <begin position="1"/>
        <end position="52"/>
    </location>
</feature>
<dbReference type="RefSeq" id="WP_223910654.1">
    <property type="nucleotide sequence ID" value="NZ_AP025017.1"/>
</dbReference>
<dbReference type="Pfam" id="PF25231">
    <property type="entry name" value="DUF7847"/>
    <property type="match status" value="1"/>
</dbReference>
<evidence type="ECO:0000313" key="5">
    <source>
        <dbReference type="Proteomes" id="UP000824496"/>
    </source>
</evidence>
<evidence type="ECO:0000313" key="4">
    <source>
        <dbReference type="EMBL" id="BDA63655.1"/>
    </source>
</evidence>
<gene>
    <name evidence="4" type="ORF">MANAM107_04890</name>
</gene>
<dbReference type="EMBL" id="AP025017">
    <property type="protein sequence ID" value="BDA63655.1"/>
    <property type="molecule type" value="Genomic_DNA"/>
</dbReference>
<sequence>MSSTHSPDWEPPSSDAAFPQQPSGQPGGEPRYGDYGAAPAGQPGYPQAGPQGYSGHGAYQAYSNGGSPAGPAPYGGAPTAAPDYYGGAAPYGGGVPNYYGGATALGAPRPGIIPLRPLAFGEILAGAFESLRANPRAMFVPALVVMAFVGALTALASVLLGTQSEIYALANAPATLTDDQVNAMLSELLLGYGGLILTTAVLSTLATTVLTGLLIVTVSRTILGRVASPGEVWRRTKGRVWALIGQALLSSLITGGVLLVIGAIVTIPMILLVANDGTGPGGAAAALIASFIAIVVGILVSAALSFKLCLAPAALILEHVGVVEGLRRSWALTRGHFWRVAGINIVAGLIVAAVTQILNSPVSFASGLLAQSPSSLFYLLPLTYFLSSLVSAITLPFIAAVTALLYTDLRMRSEGLDIELRRAAGV</sequence>
<keyword evidence="5" id="KW-1185">Reference proteome</keyword>
<feature type="transmembrane region" description="Helical" evidence="2">
    <location>
        <begin position="240"/>
        <end position="271"/>
    </location>
</feature>
<organism evidence="4 5">
    <name type="scientific">Actinomyces capricornis</name>
    <dbReference type="NCBI Taxonomy" id="2755559"/>
    <lineage>
        <taxon>Bacteria</taxon>
        <taxon>Bacillati</taxon>
        <taxon>Actinomycetota</taxon>
        <taxon>Actinomycetes</taxon>
        <taxon>Actinomycetales</taxon>
        <taxon>Actinomycetaceae</taxon>
        <taxon>Actinomyces</taxon>
    </lineage>
</organism>
<keyword evidence="2" id="KW-0812">Transmembrane</keyword>
<feature type="domain" description="DUF7847" evidence="3">
    <location>
        <begin position="119"/>
        <end position="409"/>
    </location>
</feature>
<feature type="transmembrane region" description="Helical" evidence="2">
    <location>
        <begin position="378"/>
        <end position="406"/>
    </location>
</feature>
<feature type="transmembrane region" description="Helical" evidence="2">
    <location>
        <begin position="283"/>
        <end position="306"/>
    </location>
</feature>